<evidence type="ECO:0000256" key="6">
    <source>
        <dbReference type="ARBA" id="ARBA00023002"/>
    </source>
</evidence>
<keyword evidence="9" id="KW-1185">Reference proteome</keyword>
<keyword evidence="4" id="KW-0479">Metal-binding</keyword>
<dbReference type="Gene3D" id="3.40.50.720">
    <property type="entry name" value="NAD(P)-binding Rossmann-like Domain"/>
    <property type="match status" value="1"/>
</dbReference>
<accession>A0A547PF41</accession>
<dbReference type="AlphaFoldDB" id="A0A547PF41"/>
<comment type="similarity">
    <text evidence="2">Belongs to the zinc-containing alcohol dehydrogenase family.</text>
</comment>
<dbReference type="SUPFAM" id="SSF51735">
    <property type="entry name" value="NAD(P)-binding Rossmann-fold domains"/>
    <property type="match status" value="1"/>
</dbReference>
<dbReference type="GO" id="GO:0008270">
    <property type="term" value="F:zinc ion binding"/>
    <property type="evidence" value="ECO:0007669"/>
    <property type="project" value="InterPro"/>
</dbReference>
<protein>
    <recommendedName>
        <fullName evidence="3">alcohol dehydrogenase</fullName>
        <ecNumber evidence="3">1.1.1.1</ecNumber>
    </recommendedName>
</protein>
<evidence type="ECO:0000256" key="5">
    <source>
        <dbReference type="ARBA" id="ARBA00022833"/>
    </source>
</evidence>
<feature type="domain" description="Enoyl reductase (ER)" evidence="7">
    <location>
        <begin position="10"/>
        <end position="324"/>
    </location>
</feature>
<dbReference type="InterPro" id="IPR036291">
    <property type="entry name" value="NAD(P)-bd_dom_sf"/>
</dbReference>
<dbReference type="PANTHER" id="PTHR42940">
    <property type="entry name" value="ALCOHOL DEHYDROGENASE 1-RELATED"/>
    <property type="match status" value="1"/>
</dbReference>
<dbReference type="OrthoDB" id="9806940at2"/>
<dbReference type="PANTHER" id="PTHR42940:SF8">
    <property type="entry name" value="VACUOLAR PROTEIN SORTING-ASSOCIATED PROTEIN 11"/>
    <property type="match status" value="1"/>
</dbReference>
<gene>
    <name evidence="8" type="ORF">FGU71_07010</name>
</gene>
<proteinExistence type="inferred from homology"/>
<evidence type="ECO:0000256" key="2">
    <source>
        <dbReference type="ARBA" id="ARBA00008072"/>
    </source>
</evidence>
<name>A0A547PF41_9SPHN</name>
<dbReference type="Pfam" id="PF08240">
    <property type="entry name" value="ADH_N"/>
    <property type="match status" value="1"/>
</dbReference>
<keyword evidence="5" id="KW-0862">Zinc</keyword>
<comment type="cofactor">
    <cofactor evidence="1">
        <name>Zn(2+)</name>
        <dbReference type="ChEBI" id="CHEBI:29105"/>
    </cofactor>
</comment>
<dbReference type="GO" id="GO:0004022">
    <property type="term" value="F:alcohol dehydrogenase (NAD+) activity"/>
    <property type="evidence" value="ECO:0007669"/>
    <property type="project" value="UniProtKB-EC"/>
</dbReference>
<evidence type="ECO:0000256" key="1">
    <source>
        <dbReference type="ARBA" id="ARBA00001947"/>
    </source>
</evidence>
<dbReference type="InterPro" id="IPR013154">
    <property type="entry name" value="ADH-like_N"/>
</dbReference>
<dbReference type="Proteomes" id="UP000316343">
    <property type="component" value="Unassembled WGS sequence"/>
</dbReference>
<dbReference type="SMART" id="SM00829">
    <property type="entry name" value="PKS_ER"/>
    <property type="match status" value="1"/>
</dbReference>
<comment type="caution">
    <text evidence="8">The sequence shown here is derived from an EMBL/GenBank/DDBJ whole genome shotgun (WGS) entry which is preliminary data.</text>
</comment>
<organism evidence="8 9">
    <name type="scientific">Erythrobacter insulae</name>
    <dbReference type="NCBI Taxonomy" id="2584124"/>
    <lineage>
        <taxon>Bacteria</taxon>
        <taxon>Pseudomonadati</taxon>
        <taxon>Pseudomonadota</taxon>
        <taxon>Alphaproteobacteria</taxon>
        <taxon>Sphingomonadales</taxon>
        <taxon>Erythrobacteraceae</taxon>
        <taxon>Erythrobacter/Porphyrobacter group</taxon>
        <taxon>Erythrobacter</taxon>
    </lineage>
</organism>
<dbReference type="EC" id="1.1.1.1" evidence="3"/>
<keyword evidence="6" id="KW-0560">Oxidoreductase</keyword>
<evidence type="ECO:0000259" key="7">
    <source>
        <dbReference type="SMART" id="SM00829"/>
    </source>
</evidence>
<dbReference type="CDD" id="cd08298">
    <property type="entry name" value="CAD2"/>
    <property type="match status" value="1"/>
</dbReference>
<evidence type="ECO:0000256" key="3">
    <source>
        <dbReference type="ARBA" id="ARBA00013190"/>
    </source>
</evidence>
<evidence type="ECO:0000313" key="9">
    <source>
        <dbReference type="Proteomes" id="UP000316343"/>
    </source>
</evidence>
<evidence type="ECO:0000256" key="4">
    <source>
        <dbReference type="ARBA" id="ARBA00022723"/>
    </source>
</evidence>
<dbReference type="InterPro" id="IPR014187">
    <property type="entry name" value="ADH_Zn_typ-2"/>
</dbReference>
<dbReference type="NCBIfam" id="TIGR02822">
    <property type="entry name" value="adh_fam_2"/>
    <property type="match status" value="1"/>
</dbReference>
<evidence type="ECO:0000313" key="8">
    <source>
        <dbReference type="EMBL" id="TRD12756.1"/>
    </source>
</evidence>
<dbReference type="Gene3D" id="3.90.180.10">
    <property type="entry name" value="Medium-chain alcohol dehydrogenases, catalytic domain"/>
    <property type="match status" value="1"/>
</dbReference>
<dbReference type="PROSITE" id="PS00059">
    <property type="entry name" value="ADH_ZINC"/>
    <property type="match status" value="1"/>
</dbReference>
<dbReference type="GO" id="GO:0005737">
    <property type="term" value="C:cytoplasm"/>
    <property type="evidence" value="ECO:0007669"/>
    <property type="project" value="TreeGrafter"/>
</dbReference>
<sequence length="334" mass="35166">MRAMQFDGGGSGLHMIERAIPEPGPDEILIEVAACGVCRTDLHILDRDIEGKIPIVPGHEIVGKVIETGEDVSRFSLGDRVGVPWLGSTCGQCRYCMTHMENLCDDPGFTGFTVDGGYATHAVARADYCIALPPGLDDAHAAPLLCAGLIGYRAFSLTNDAHRIGLYGFGASAHIIAQLATGLGCEIAAFTKPGDVKGQGFALSLGCIWAGGSDEAAPFELDAAIIFAPVGSLVPTALAAIRKGGTVVCAGIHMSDIPAFPYALIWGERQVRSVANLTRADGESFFAAVGEIKVEAQVERFALEDANVALDRLRRGDIVGAAVLIMQTDQERGE</sequence>
<dbReference type="EMBL" id="VHJK01000001">
    <property type="protein sequence ID" value="TRD12756.1"/>
    <property type="molecule type" value="Genomic_DNA"/>
</dbReference>
<dbReference type="InterPro" id="IPR002328">
    <property type="entry name" value="ADH_Zn_CS"/>
</dbReference>
<dbReference type="InterPro" id="IPR011032">
    <property type="entry name" value="GroES-like_sf"/>
</dbReference>
<dbReference type="InterPro" id="IPR020843">
    <property type="entry name" value="ER"/>
</dbReference>
<reference evidence="8 9" key="1">
    <citation type="submission" date="2019-06" db="EMBL/GenBank/DDBJ databases">
        <title>Erythrobacter insulae sp. nov., isolated from a tidal flat.</title>
        <authorList>
            <person name="Yoon J.-H."/>
        </authorList>
    </citation>
    <scope>NUCLEOTIDE SEQUENCE [LARGE SCALE GENOMIC DNA]</scope>
    <source>
        <strain evidence="8 9">JBTF-M21</strain>
    </source>
</reference>
<dbReference type="SUPFAM" id="SSF50129">
    <property type="entry name" value="GroES-like"/>
    <property type="match status" value="1"/>
</dbReference>